<name>A0AAV6TVY1_9ARAC</name>
<gene>
    <name evidence="2" type="ORF">JTE90_015008</name>
</gene>
<evidence type="ECO:0000256" key="1">
    <source>
        <dbReference type="SAM" id="MobiDB-lite"/>
    </source>
</evidence>
<evidence type="ECO:0000313" key="2">
    <source>
        <dbReference type="EMBL" id="KAG8175904.1"/>
    </source>
</evidence>
<sequence>MNAAETLFHHVEITRPDTYRDILHAIRPHSLAGVLRLLQQHLRRSVPDLRTFNARPDRVPEFCLRFVLAIRRQFPSPGDAFGIRLTCRITKSDTQGTLDSKHLRSADDRESRFNVRKDLRYELDLFANHTQVFELANTHGYASVFTKNYSVRELMERVPEGCLLEKGNPLNKGRNARGEPKYLKDFPFVIVPDRVLYKSFKSLQTLLQRLDVENVVAFSDVRYVFQKCGLPSFYFKIRKHGNTSTHRFESEALTTSNPSTGIIKHRHSCPSGLSIPSSSNTRIDNRHLSLLSIKRSCGSFGDSRTLPETVFVRHECRSAYSRTLPRCGLCHKNSFPTRCPGYPNTSLDPRGKHALLRPLLSRNCHHHHRSKIQFPPARKQTTVRRAKDAYRVPVSNLQTFFATGSCHLVLGSQSRLGANCPSTWKYVRLILGIQNVVLMDVPYTPHLSSKLQLSRLEWEVMKDREMQEMQPRLAKQKRIDNFRLSAALLRSSQLDTKPGHADEKNSVAVSPKG</sequence>
<protein>
    <recommendedName>
        <fullName evidence="4">Pre-C2HC domain-containing protein</fullName>
    </recommendedName>
</protein>
<proteinExistence type="predicted"/>
<organism evidence="2 3">
    <name type="scientific">Oedothorax gibbosus</name>
    <dbReference type="NCBI Taxonomy" id="931172"/>
    <lineage>
        <taxon>Eukaryota</taxon>
        <taxon>Metazoa</taxon>
        <taxon>Ecdysozoa</taxon>
        <taxon>Arthropoda</taxon>
        <taxon>Chelicerata</taxon>
        <taxon>Arachnida</taxon>
        <taxon>Araneae</taxon>
        <taxon>Araneomorphae</taxon>
        <taxon>Entelegynae</taxon>
        <taxon>Araneoidea</taxon>
        <taxon>Linyphiidae</taxon>
        <taxon>Erigoninae</taxon>
        <taxon>Oedothorax</taxon>
    </lineage>
</organism>
<reference evidence="2 3" key="1">
    <citation type="journal article" date="2022" name="Nat. Ecol. Evol.">
        <title>A masculinizing supergene underlies an exaggerated male reproductive morph in a spider.</title>
        <authorList>
            <person name="Hendrickx F."/>
            <person name="De Corte Z."/>
            <person name="Sonet G."/>
            <person name="Van Belleghem S.M."/>
            <person name="Kostlbacher S."/>
            <person name="Vangestel C."/>
        </authorList>
    </citation>
    <scope>NUCLEOTIDE SEQUENCE [LARGE SCALE GENOMIC DNA]</scope>
    <source>
        <strain evidence="2">W744_W776</strain>
    </source>
</reference>
<feature type="region of interest" description="Disordered" evidence="1">
    <location>
        <begin position="491"/>
        <end position="513"/>
    </location>
</feature>
<dbReference type="Proteomes" id="UP000827092">
    <property type="component" value="Unassembled WGS sequence"/>
</dbReference>
<evidence type="ECO:0008006" key="4">
    <source>
        <dbReference type="Google" id="ProtNLM"/>
    </source>
</evidence>
<accession>A0AAV6TVY1</accession>
<evidence type="ECO:0000313" key="3">
    <source>
        <dbReference type="Proteomes" id="UP000827092"/>
    </source>
</evidence>
<comment type="caution">
    <text evidence="2">The sequence shown here is derived from an EMBL/GenBank/DDBJ whole genome shotgun (WGS) entry which is preliminary data.</text>
</comment>
<dbReference type="EMBL" id="JAFNEN010000939">
    <property type="protein sequence ID" value="KAG8175904.1"/>
    <property type="molecule type" value="Genomic_DNA"/>
</dbReference>
<keyword evidence="3" id="KW-1185">Reference proteome</keyword>
<dbReference type="AlphaFoldDB" id="A0AAV6TVY1"/>